<dbReference type="AlphaFoldDB" id="A0A0L6UD90"/>
<dbReference type="Proteomes" id="UP000037035">
    <property type="component" value="Unassembled WGS sequence"/>
</dbReference>
<proteinExistence type="predicted"/>
<gene>
    <name evidence="1" type="ORF">VP01_7474g1</name>
</gene>
<dbReference type="EMBL" id="LAVV01012910">
    <property type="protein sequence ID" value="KNZ46207.1"/>
    <property type="molecule type" value="Genomic_DNA"/>
</dbReference>
<dbReference type="VEuPathDB" id="FungiDB:VP01_7474g1"/>
<dbReference type="OrthoDB" id="3233403at2759"/>
<evidence type="ECO:0008006" key="3">
    <source>
        <dbReference type="Google" id="ProtNLM"/>
    </source>
</evidence>
<reference evidence="1 2" key="1">
    <citation type="submission" date="2015-08" db="EMBL/GenBank/DDBJ databases">
        <title>Next Generation Sequencing and Analysis of the Genome of Puccinia sorghi L Schw, the Causal Agent of Maize Common Rust.</title>
        <authorList>
            <person name="Rochi L."/>
            <person name="Burguener G."/>
            <person name="Darino M."/>
            <person name="Turjanski A."/>
            <person name="Kreff E."/>
            <person name="Dieguez M.J."/>
            <person name="Sacco F."/>
        </authorList>
    </citation>
    <scope>NUCLEOTIDE SEQUENCE [LARGE SCALE GENOMIC DNA]</scope>
    <source>
        <strain evidence="1 2">RO10H11247</strain>
    </source>
</reference>
<evidence type="ECO:0000313" key="1">
    <source>
        <dbReference type="EMBL" id="KNZ46207.1"/>
    </source>
</evidence>
<keyword evidence="2" id="KW-1185">Reference proteome</keyword>
<evidence type="ECO:0000313" key="2">
    <source>
        <dbReference type="Proteomes" id="UP000037035"/>
    </source>
</evidence>
<comment type="caution">
    <text evidence="1">The sequence shown here is derived from an EMBL/GenBank/DDBJ whole genome shotgun (WGS) entry which is preliminary data.</text>
</comment>
<name>A0A0L6UD90_9BASI</name>
<sequence length="157" mass="17342">MLAFCQLNAQSQILPCGCFLIGDAGYPTNSNILLPYPSVFAPSNQWFNFIQSATWIVVVHTAKKNLLNCLPACSSQAAIQTPQFCICMFWHSHCAVFTVTVDQSLVESLLENGWSEASWEFLHVSCRHLNPSESENCDSVLFTCKIGTSAQAKKGVF</sequence>
<protein>
    <recommendedName>
        <fullName evidence="3">DDE Tnp4 domain-containing protein</fullName>
    </recommendedName>
</protein>
<accession>A0A0L6UD90</accession>
<organism evidence="1 2">
    <name type="scientific">Puccinia sorghi</name>
    <dbReference type="NCBI Taxonomy" id="27349"/>
    <lineage>
        <taxon>Eukaryota</taxon>
        <taxon>Fungi</taxon>
        <taxon>Dikarya</taxon>
        <taxon>Basidiomycota</taxon>
        <taxon>Pucciniomycotina</taxon>
        <taxon>Pucciniomycetes</taxon>
        <taxon>Pucciniales</taxon>
        <taxon>Pucciniaceae</taxon>
        <taxon>Puccinia</taxon>
    </lineage>
</organism>